<evidence type="ECO:0000313" key="4">
    <source>
        <dbReference type="Proteomes" id="UP000638560"/>
    </source>
</evidence>
<dbReference type="Proteomes" id="UP000638560">
    <property type="component" value="Unassembled WGS sequence"/>
</dbReference>
<feature type="domain" description="Hint" evidence="2">
    <location>
        <begin position="2090"/>
        <end position="2195"/>
    </location>
</feature>
<dbReference type="NCBIfam" id="TIGR03696">
    <property type="entry name" value="Rhs_assc_core"/>
    <property type="match status" value="1"/>
</dbReference>
<feature type="compositionally biased region" description="Polar residues" evidence="1">
    <location>
        <begin position="1922"/>
        <end position="1936"/>
    </location>
</feature>
<dbReference type="Gene3D" id="2.180.10.10">
    <property type="entry name" value="RHS repeat-associated core"/>
    <property type="match status" value="1"/>
</dbReference>
<dbReference type="EMBL" id="JADPUN010000253">
    <property type="protein sequence ID" value="MBF9132875.1"/>
    <property type="molecule type" value="Genomic_DNA"/>
</dbReference>
<feature type="region of interest" description="Disordered" evidence="1">
    <location>
        <begin position="385"/>
        <end position="410"/>
    </location>
</feature>
<evidence type="ECO:0000256" key="1">
    <source>
        <dbReference type="SAM" id="MobiDB-lite"/>
    </source>
</evidence>
<dbReference type="PROSITE" id="PS50818">
    <property type="entry name" value="INTEIN_C_TER"/>
    <property type="match status" value="1"/>
</dbReference>
<feature type="region of interest" description="Disordered" evidence="1">
    <location>
        <begin position="1922"/>
        <end position="1951"/>
    </location>
</feature>
<dbReference type="Gene3D" id="2.170.16.10">
    <property type="entry name" value="Hedgehog/Intein (Hint) domain"/>
    <property type="match status" value="1"/>
</dbReference>
<dbReference type="RefSeq" id="WP_196204398.1">
    <property type="nucleotide sequence ID" value="NZ_JADPUN010000253.1"/>
</dbReference>
<accession>A0ABS0H321</accession>
<feature type="region of interest" description="Disordered" evidence="1">
    <location>
        <begin position="42"/>
        <end position="69"/>
    </location>
</feature>
<proteinExistence type="predicted"/>
<organism evidence="3 4">
    <name type="scientific">Plantactinospora alkalitolerans</name>
    <dbReference type="NCBI Taxonomy" id="2789879"/>
    <lineage>
        <taxon>Bacteria</taxon>
        <taxon>Bacillati</taxon>
        <taxon>Actinomycetota</taxon>
        <taxon>Actinomycetes</taxon>
        <taxon>Micromonosporales</taxon>
        <taxon>Micromonosporaceae</taxon>
        <taxon>Plantactinospora</taxon>
    </lineage>
</organism>
<comment type="caution">
    <text evidence="3">The sequence shown here is derived from an EMBL/GenBank/DDBJ whole genome shotgun (WGS) entry which is preliminary data.</text>
</comment>
<name>A0ABS0H321_9ACTN</name>
<dbReference type="SUPFAM" id="SSF51294">
    <property type="entry name" value="Hedgehog/intein (Hint) domain"/>
    <property type="match status" value="1"/>
</dbReference>
<feature type="compositionally biased region" description="Basic and acidic residues" evidence="1">
    <location>
        <begin position="389"/>
        <end position="399"/>
    </location>
</feature>
<dbReference type="NCBIfam" id="TIGR01643">
    <property type="entry name" value="YD_repeat_2x"/>
    <property type="match status" value="1"/>
</dbReference>
<dbReference type="InterPro" id="IPR006530">
    <property type="entry name" value="YD"/>
</dbReference>
<dbReference type="SMART" id="SM00306">
    <property type="entry name" value="HintN"/>
    <property type="match status" value="1"/>
</dbReference>
<dbReference type="InterPro" id="IPR022385">
    <property type="entry name" value="Rhs_assc_core"/>
</dbReference>
<evidence type="ECO:0000313" key="3">
    <source>
        <dbReference type="EMBL" id="MBF9132875.1"/>
    </source>
</evidence>
<dbReference type="InterPro" id="IPR036844">
    <property type="entry name" value="Hint_dom_sf"/>
</dbReference>
<protein>
    <recommendedName>
        <fullName evidence="2">Hint domain-containing protein</fullName>
    </recommendedName>
</protein>
<dbReference type="PANTHER" id="PTHR32305">
    <property type="match status" value="1"/>
</dbReference>
<dbReference type="Pfam" id="PF07591">
    <property type="entry name" value="PT-HINT"/>
    <property type="match status" value="1"/>
</dbReference>
<feature type="region of interest" description="Disordered" evidence="1">
    <location>
        <begin position="1"/>
        <end position="21"/>
    </location>
</feature>
<sequence length="2342" mass="251105">MFAGSARGSRRGRRSLSTVAGRRRSAVAAVVVAALLVALVPGSPGRAAPDTGPKMPAPPAAEKLDADGGPVNAKAWSQKRVTSAPAPTPVWPEPATARVDLAATSARTTTGRGTRAGEMPVWVGRAAGDAGERLSTLDLQVLDRDSVPQAWRDGLALRVGAPAGATGGAAKLSVDYSGFRYAAGGSWASRLRLWQVPTCALTTPEAPACRSVPLRTINDLAAGVASAEVTVPAPAAAQSGDRSAAEAAGSFVVLAAGASGSDGDFSATSLAPSSTWSAGGSSGDFSWNYPLRMPPATGPVPDLALSYSSSAVDGRSEVTNNQPSWIGEGFDYSPGYIERRYVPCAEDSKNGANSTAASGEQCWRSENATLSLNGRGGELVFQTGKGWHSRSEDGSKIEKLTGASNGDAGDPDYGDVGEYWKVTTTDGTQYFFGLHNLPGESAKTNSALTVPVYGNHSGEPCHESTYAGSDCAQAWRWNLDYVVDARGNTMSFWYDKETNKYAQNNTDANDVTYDRAGNLTRIDYGTYDRTAATHEVTERNVTPYAQVVFDTDMRCTSNCGTESAPVKASWKDTPWDQDCKASATSCPQQYTPTFWTARRLKSITTRVWDTTRQTPDWQNVESWTLSHTFAATADATHEGLWLDRIDHAGLVGGTAVNLPPVTFEAESLPNRVLTEHGTADNWLRISSIVTETGGRIKVDYSRPECTESMVENLDPHNNTKRCYPVKVPDPNDLTGKALVTEWWHKYRVEHVAEDDLQLSNEHPVPSRHTWYEYVGNPAWHYADDDGLSKPDRKTWSQWRGYAQVKTRVGDDPATRTLSVTTFMRGMHGDRTSPSGGTRTVTVPASLGSETVHDEDQFAGQIREQVVYNGVDTKPVSKTVHVPWRSNPTASRTINGDLVEARFTDTQTTYTATALGVDGDRGWRVSRGNQSFDHTYGTVNWSQDDGDFADPGDEKCTTYSYNRNLGKNLTQTVKQTTTTALPCGTAPTSVDDVITDARSYYDGAASVDTAPKFGAVTRTEQLANWVAGTGTVWQTVSQATFDPTGRPLTNTDVKGNVSTTAYTPTVGGPVTKATTTGPAPFKWVTTEEYNPYWGSTTKGTDQNQKTTSEVEYDALGRVAKVWDLGWSKSANLTRPSAQYSYTIAPGRDAYPYVRSLTLNPDGNYITSIEILDALMRPRQTQSISLGGSGDRVVTDTIYDEFGRAATSYGAHAEPGAPSGALWWEPEWSVPAVSKTLFDRASRATNEIFLSGDGIANLVEKWRTVTSHEGDLTKVTPPDGGTPTTTVTDSGDRTVAVRQHTTPAGVAGAYQETSYVFNRKDQLVKSIDPAGNEWVNEYDAQGRQWRVTDPDKGTTTSTYNEFNELIKTTGANHKALWYVYDQIGRKTQLRDDSATGALRAEWKYDSLFSGQPGFKGHLAQTIRYEPAGSTNAYKWQVAQFNGRYQPSGVDYVIPAVETGLDATYTYAYGYSEFTGTQTSISYPGAGGLVTEKLTTDYDSTTGMPTRLDTSLTGSAGTMATASYTAFGERSGAIYKMPGGKYTKDVVYREEGTRRVKRTTVERETVAGTVSDRNYDHDDAGNITSIAETPQVGEADTQCFRQDALGRLTTAWTPKSGVDCKADPTVANLGGPAPYWHDWTFDSTGSRLTETSHTAGGDTTRDYTLPDGGQGVVRPHAVTQLTTTAPGQSDVVSKYGYDETGNTTCRPAGTTANDCTTAAGSQTLAWNAEGKLATVTTGGQNIETNIYDPDGVRLIRRDATGTTLYLPGQEIRREGGTNTGTRYYTFAGTVCASRTGNSAITSLTWLYSDHQGTQQTAINAGTQAVTVRRQTPYGDGRGENPVWVNSKSFVGGDNDPTGLVNIGARHYDKTLGRFISVDPVMDLTDPQQWNAYTYSYNSPITSSDPTGMRPECGGGTGDYECSSNVPKANPKINTGNWPDTKSKNRVGSQKPVEEARERARKQRECKASFWCRNADKVGLAAGIAAGVIVGSLCTAASVGVGAVGCAAIGGAVGGIVDSLVGNALDAEDESGWQIAGEALLGGVVGGALGAGTAVVGAAAFGAGVALTSGMGLKAAGQMARGSVRSALARGCLGNSFTPGTRVVMANGTTKPIEDVEEGDSVLASDPETGEAASKAVTATIVGEGSKNLVRITVDSDGDNGDATGEVIATDKHPFWVPELREWRDATDLAPGQLLQTSAGTFVQITAVERWTQTAQVHNLDITDIHTYYVLAGETSVLVHNCNKNQGVYIFDDLTAPGSLRVGKTKNFDVRLRRHISDGKLKSRQDAICIHVCGSDDNLRIQEHIMKTELSKWGFKLSSGVEGRGRNLYDARSPRAIQLELPMDLG</sequence>
<dbReference type="PANTHER" id="PTHR32305:SF17">
    <property type="entry name" value="TRNA NUCLEASE WAPA"/>
    <property type="match status" value="1"/>
</dbReference>
<gene>
    <name evidence="3" type="ORF">I0C86_28530</name>
</gene>
<dbReference type="InterPro" id="IPR030934">
    <property type="entry name" value="Intein_C"/>
</dbReference>
<dbReference type="CDD" id="cd00081">
    <property type="entry name" value="Hint"/>
    <property type="match status" value="1"/>
</dbReference>
<evidence type="ECO:0000259" key="2">
    <source>
        <dbReference type="SMART" id="SM00306"/>
    </source>
</evidence>
<dbReference type="InterPro" id="IPR003587">
    <property type="entry name" value="Hint_dom_N"/>
</dbReference>
<reference evidence="3 4" key="1">
    <citation type="submission" date="2020-11" db="EMBL/GenBank/DDBJ databases">
        <title>A novel isolate from a Black sea contaminated sediment with potential to produce alkanes: Plantactinospora alkalitolerans sp. nov.</title>
        <authorList>
            <person name="Carro L."/>
            <person name="Veyisoglu A."/>
            <person name="Guven K."/>
            <person name="Schumann P."/>
            <person name="Klenk H.-P."/>
            <person name="Sahin N."/>
        </authorList>
    </citation>
    <scope>NUCLEOTIDE SEQUENCE [LARGE SCALE GENOMIC DNA]</scope>
    <source>
        <strain evidence="3 4">S1510</strain>
    </source>
</reference>
<keyword evidence="4" id="KW-1185">Reference proteome</keyword>
<dbReference type="InterPro" id="IPR050708">
    <property type="entry name" value="T6SS_VgrG/RHS"/>
</dbReference>